<dbReference type="Proteomes" id="UP000198850">
    <property type="component" value="Unassembled WGS sequence"/>
</dbReference>
<accession>A0A1H4HM95</accession>
<name>A0A1H4HM95_9SPHI</name>
<protein>
    <submittedName>
        <fullName evidence="1">Uncharacterized protein</fullName>
    </submittedName>
</protein>
<gene>
    <name evidence="1" type="ORF">SAMN05443550_1283</name>
</gene>
<evidence type="ECO:0000313" key="2">
    <source>
        <dbReference type="Proteomes" id="UP000198850"/>
    </source>
</evidence>
<proteinExistence type="predicted"/>
<dbReference type="EMBL" id="FNRA01000028">
    <property type="protein sequence ID" value="SEB22188.1"/>
    <property type="molecule type" value="Genomic_DNA"/>
</dbReference>
<keyword evidence="2" id="KW-1185">Reference proteome</keyword>
<reference evidence="1 2" key="1">
    <citation type="submission" date="2016-10" db="EMBL/GenBank/DDBJ databases">
        <authorList>
            <person name="de Groot N.N."/>
        </authorList>
    </citation>
    <scope>NUCLEOTIDE SEQUENCE [LARGE SCALE GENOMIC DNA]</scope>
    <source>
        <strain evidence="1 2">DSM 19033</strain>
    </source>
</reference>
<evidence type="ECO:0000313" key="1">
    <source>
        <dbReference type="EMBL" id="SEB22188.1"/>
    </source>
</evidence>
<dbReference type="STRING" id="425514.SAMN05443550_1283"/>
<dbReference type="AlphaFoldDB" id="A0A1H4HM95"/>
<organism evidence="1 2">
    <name type="scientific">Pedobacter hartonius</name>
    <dbReference type="NCBI Taxonomy" id="425514"/>
    <lineage>
        <taxon>Bacteria</taxon>
        <taxon>Pseudomonadati</taxon>
        <taxon>Bacteroidota</taxon>
        <taxon>Sphingobacteriia</taxon>
        <taxon>Sphingobacteriales</taxon>
        <taxon>Sphingobacteriaceae</taxon>
        <taxon>Pedobacter</taxon>
    </lineage>
</organism>
<sequence length="418" mass="47878">MGTQPLDFKREIKPFLEFIASLPSFIPETARRIAAPFFTKNLYISEWHLAEFVKKQESFLVDVLSGLDRDSVAALALIYMNNDSLSSPINLKQHEVSAVDRIGSSLGGCTEALNSMKGNLVQFVFTNDDPIWKFKHPTVGDAFAIFVAKSPELIEIYLQGSVIEKLMEQVSCGDVGIEKAIVVPTSFFELILSRLKNFKTTKAYKSEHLSIWGAKRKLQEFLTSRCSGKFLTRYIAESPDTLVQVTNPGLYLDSVAEVGLAYRLHHFKLLPEENRKAFVAKVSQYAVEGQDLYALKSTKIREIFTDKEYQDLKNKVEKELIPNLNDLTEKYQNNFDKSEEPEDYMDHLKGIFKILESQFEDEEEIIDKIQGEIENVDEWISQNTFDKPEKKARERLADEAIKLNPNEQRSIFDDIDIF</sequence>
<dbReference type="RefSeq" id="WP_217631630.1">
    <property type="nucleotide sequence ID" value="NZ_FNRA01000028.1"/>
</dbReference>